<dbReference type="EMBL" id="MU004181">
    <property type="protein sequence ID" value="KAF2502338.1"/>
    <property type="molecule type" value="Genomic_DNA"/>
</dbReference>
<sequence length="644" mass="70864">MPRTLDRLPFDVLFCIASSLTFDDIVSLSLTCRQLRLLLNEGTLCRRTIETHVSYSKEAKLAQEKKITYRDAVQRIYERREAFAKASPSSASILGHGSAFLYKQGILCYISGSSIRVVDIHASSSAPRTIELSPIISSVVSAGLADGKISLLSYSDEILALHYERKAKSVDNWLLAISTKADTPDAERLVTKIELESSSKLFARNNASFLYYGTHSGVGTHGHHEWRIDGVSLDAEHAIPAGTPPLQLENFVGSDMGSTVAFEIHDNYFYALSNQTSFDVEEVDWTSFYHCVRFPLERTSSNAPETNDRIYRRQHAEGPINDSWTDMSMQADESTNALTIVESRREWKDGGSQQTRTFYTQEITFPPSSTPCSQTSSPAVGPSAGPALPPDDPFVALLASDNNAHWAPTQRRYERFTHPEYGPDLNDPARAFILARTKLRAYNLSCRSFIDFVEDDKCCSGKPIYAAPCLRLRIGSRRLGPALPDDYEQPQPQPAVSSKGKEPLRYEVPPLLPSSKSAPEDCFDYAPITMWPPPANACPCAARLHGILNPPLPAGSAYGKTLVGVVDERSLVYMLRPARSYGDDDAGGPIVLISFDRAIGRVRTGEEGANDGVDSVMGDGGSEIQIRSRWVAGRAEACRDGTCC</sequence>
<dbReference type="SUPFAM" id="SSF81383">
    <property type="entry name" value="F-box domain"/>
    <property type="match status" value="1"/>
</dbReference>
<evidence type="ECO:0000313" key="3">
    <source>
        <dbReference type="EMBL" id="KAF2502338.1"/>
    </source>
</evidence>
<dbReference type="AlphaFoldDB" id="A0A6A6RBW5"/>
<accession>A0A6A6RBW5</accession>
<evidence type="ECO:0000313" key="4">
    <source>
        <dbReference type="Proteomes" id="UP000799750"/>
    </source>
</evidence>
<dbReference type="Pfam" id="PF12937">
    <property type="entry name" value="F-box-like"/>
    <property type="match status" value="1"/>
</dbReference>
<feature type="region of interest" description="Disordered" evidence="1">
    <location>
        <begin position="481"/>
        <end position="503"/>
    </location>
</feature>
<evidence type="ECO:0000259" key="2">
    <source>
        <dbReference type="PROSITE" id="PS50181"/>
    </source>
</evidence>
<protein>
    <recommendedName>
        <fullName evidence="2">F-box domain-containing protein</fullName>
    </recommendedName>
</protein>
<dbReference type="PROSITE" id="PS50181">
    <property type="entry name" value="FBOX"/>
    <property type="match status" value="1"/>
</dbReference>
<dbReference type="OrthoDB" id="5359231at2759"/>
<dbReference type="SMART" id="SM00256">
    <property type="entry name" value="FBOX"/>
    <property type="match status" value="1"/>
</dbReference>
<gene>
    <name evidence="3" type="ORF">BU16DRAFT_5322</name>
</gene>
<organism evidence="3 4">
    <name type="scientific">Lophium mytilinum</name>
    <dbReference type="NCBI Taxonomy" id="390894"/>
    <lineage>
        <taxon>Eukaryota</taxon>
        <taxon>Fungi</taxon>
        <taxon>Dikarya</taxon>
        <taxon>Ascomycota</taxon>
        <taxon>Pezizomycotina</taxon>
        <taxon>Dothideomycetes</taxon>
        <taxon>Pleosporomycetidae</taxon>
        <taxon>Mytilinidiales</taxon>
        <taxon>Mytilinidiaceae</taxon>
        <taxon>Lophium</taxon>
    </lineage>
</organism>
<feature type="region of interest" description="Disordered" evidence="1">
    <location>
        <begin position="367"/>
        <end position="388"/>
    </location>
</feature>
<reference evidence="3" key="1">
    <citation type="journal article" date="2020" name="Stud. Mycol.">
        <title>101 Dothideomycetes genomes: a test case for predicting lifestyles and emergence of pathogens.</title>
        <authorList>
            <person name="Haridas S."/>
            <person name="Albert R."/>
            <person name="Binder M."/>
            <person name="Bloem J."/>
            <person name="Labutti K."/>
            <person name="Salamov A."/>
            <person name="Andreopoulos B."/>
            <person name="Baker S."/>
            <person name="Barry K."/>
            <person name="Bills G."/>
            <person name="Bluhm B."/>
            <person name="Cannon C."/>
            <person name="Castanera R."/>
            <person name="Culley D."/>
            <person name="Daum C."/>
            <person name="Ezra D."/>
            <person name="Gonzalez J."/>
            <person name="Henrissat B."/>
            <person name="Kuo A."/>
            <person name="Liang C."/>
            <person name="Lipzen A."/>
            <person name="Lutzoni F."/>
            <person name="Magnuson J."/>
            <person name="Mondo S."/>
            <person name="Nolan M."/>
            <person name="Ohm R."/>
            <person name="Pangilinan J."/>
            <person name="Park H.-J."/>
            <person name="Ramirez L."/>
            <person name="Alfaro M."/>
            <person name="Sun H."/>
            <person name="Tritt A."/>
            <person name="Yoshinaga Y."/>
            <person name="Zwiers L.-H."/>
            <person name="Turgeon B."/>
            <person name="Goodwin S."/>
            <person name="Spatafora J."/>
            <person name="Crous P."/>
            <person name="Grigoriev I."/>
        </authorList>
    </citation>
    <scope>NUCLEOTIDE SEQUENCE</scope>
    <source>
        <strain evidence="3">CBS 269.34</strain>
    </source>
</reference>
<proteinExistence type="predicted"/>
<feature type="compositionally biased region" description="Low complexity" evidence="1">
    <location>
        <begin position="367"/>
        <end position="378"/>
    </location>
</feature>
<dbReference type="Proteomes" id="UP000799750">
    <property type="component" value="Unassembled WGS sequence"/>
</dbReference>
<feature type="domain" description="F-box" evidence="2">
    <location>
        <begin position="2"/>
        <end position="48"/>
    </location>
</feature>
<dbReference type="CDD" id="cd09917">
    <property type="entry name" value="F-box_SF"/>
    <property type="match status" value="1"/>
</dbReference>
<dbReference type="InterPro" id="IPR001810">
    <property type="entry name" value="F-box_dom"/>
</dbReference>
<evidence type="ECO:0000256" key="1">
    <source>
        <dbReference type="SAM" id="MobiDB-lite"/>
    </source>
</evidence>
<keyword evidence="4" id="KW-1185">Reference proteome</keyword>
<name>A0A6A6RBW5_9PEZI</name>
<dbReference type="InterPro" id="IPR036047">
    <property type="entry name" value="F-box-like_dom_sf"/>
</dbReference>